<dbReference type="InterPro" id="IPR008270">
    <property type="entry name" value="Glyco_hydro_25_AS"/>
</dbReference>
<dbReference type="GO" id="GO:0003796">
    <property type="term" value="F:lysozyme activity"/>
    <property type="evidence" value="ECO:0007669"/>
    <property type="project" value="UniProtKB-EC"/>
</dbReference>
<keyword evidence="9 11" id="KW-0326">Glycosidase</keyword>
<dbReference type="SMART" id="SM00641">
    <property type="entry name" value="Glyco_25"/>
    <property type="match status" value="1"/>
</dbReference>
<dbReference type="GO" id="GO:0005576">
    <property type="term" value="C:extracellular region"/>
    <property type="evidence" value="ECO:0007669"/>
    <property type="project" value="UniProtKB-SubCell"/>
</dbReference>
<keyword evidence="12" id="KW-0732">Signal</keyword>
<dbReference type="GO" id="GO:0042742">
    <property type="term" value="P:defense response to bacterium"/>
    <property type="evidence" value="ECO:0007669"/>
    <property type="project" value="UniProtKB-KW"/>
</dbReference>
<evidence type="ECO:0000256" key="2">
    <source>
        <dbReference type="ARBA" id="ARBA00004613"/>
    </source>
</evidence>
<comment type="catalytic activity">
    <reaction evidence="1 11">
        <text>Hydrolysis of (1-&gt;4)-beta-linkages between N-acetylmuramic acid and N-acetyl-D-glucosamine residues in a peptidoglycan and between N-acetyl-D-glucosamine residues in chitodextrins.</text>
        <dbReference type="EC" id="3.2.1.17"/>
    </reaction>
</comment>
<dbReference type="InterPro" id="IPR017853">
    <property type="entry name" value="GH"/>
</dbReference>
<dbReference type="FunFam" id="3.20.20.80:FF:000060">
    <property type="entry name" value="Lysozyme M1"/>
    <property type="match status" value="1"/>
</dbReference>
<dbReference type="AlphaFoldDB" id="A0A5K1K7W5"/>
<evidence type="ECO:0000256" key="9">
    <source>
        <dbReference type="ARBA" id="ARBA00023295"/>
    </source>
</evidence>
<feature type="chain" id="PRO_5023944881" description="Lysozyme" evidence="12">
    <location>
        <begin position="19"/>
        <end position="237"/>
    </location>
</feature>
<proteinExistence type="inferred from homology"/>
<dbReference type="GO" id="GO:0031640">
    <property type="term" value="P:killing of cells of another organism"/>
    <property type="evidence" value="ECO:0007669"/>
    <property type="project" value="UniProtKB-KW"/>
</dbReference>
<dbReference type="PROSITE" id="PS51904">
    <property type="entry name" value="GLYCOSYL_HYDROL_F25_2"/>
    <property type="match status" value="1"/>
</dbReference>
<dbReference type="InterPro" id="IPR018077">
    <property type="entry name" value="Glyco_hydro_fam25_subgr"/>
</dbReference>
<dbReference type="CDD" id="cd06412">
    <property type="entry name" value="GH25_CH-type"/>
    <property type="match status" value="1"/>
</dbReference>
<evidence type="ECO:0000313" key="13">
    <source>
        <dbReference type="EMBL" id="VWP02528.1"/>
    </source>
</evidence>
<dbReference type="EC" id="3.2.1.17" evidence="11"/>
<protein>
    <recommendedName>
        <fullName evidence="11">Lysozyme</fullName>
        <ecNumber evidence="11">3.2.1.17</ecNumber>
    </recommendedName>
</protein>
<comment type="subcellular location">
    <subcellularLocation>
        <location evidence="2">Secreted</location>
    </subcellularLocation>
</comment>
<name>A0A5K1K7W5_9APHY</name>
<evidence type="ECO:0000256" key="4">
    <source>
        <dbReference type="ARBA" id="ARBA00022525"/>
    </source>
</evidence>
<dbReference type="SUPFAM" id="SSF51445">
    <property type="entry name" value="(Trans)glycosidases"/>
    <property type="match status" value="1"/>
</dbReference>
<keyword evidence="5" id="KW-0929">Antimicrobial</keyword>
<evidence type="ECO:0000256" key="6">
    <source>
        <dbReference type="ARBA" id="ARBA00022638"/>
    </source>
</evidence>
<evidence type="ECO:0000256" key="1">
    <source>
        <dbReference type="ARBA" id="ARBA00000632"/>
    </source>
</evidence>
<dbReference type="GO" id="GO:0016998">
    <property type="term" value="P:cell wall macromolecule catabolic process"/>
    <property type="evidence" value="ECO:0007669"/>
    <property type="project" value="InterPro"/>
</dbReference>
<dbReference type="PANTHER" id="PTHR34135">
    <property type="entry name" value="LYSOZYME"/>
    <property type="match status" value="1"/>
</dbReference>
<comment type="function">
    <text evidence="10">This enzyme has both lysozyme (acetylmuramidase) and diacetylmuramidase activities.</text>
</comment>
<dbReference type="PROSITE" id="PS00953">
    <property type="entry name" value="GLYCOSYL_HYDROL_F25_1"/>
    <property type="match status" value="1"/>
</dbReference>
<dbReference type="Gene3D" id="3.20.20.80">
    <property type="entry name" value="Glycosidases"/>
    <property type="match status" value="1"/>
</dbReference>
<dbReference type="EMBL" id="LR730289">
    <property type="protein sequence ID" value="VWP02528.1"/>
    <property type="molecule type" value="Genomic_DNA"/>
</dbReference>
<keyword evidence="8" id="KW-1015">Disulfide bond</keyword>
<evidence type="ECO:0000256" key="7">
    <source>
        <dbReference type="ARBA" id="ARBA00022801"/>
    </source>
</evidence>
<dbReference type="InterPro" id="IPR002053">
    <property type="entry name" value="Glyco_hydro_25"/>
</dbReference>
<sequence length="237" mass="25492">MKFPTASLLALAVAAVSASPTPELEARASKPKGIDVSNWQGTVNFSTAKSHGVEFAYIKATEGTTYVDPTFSSHWESATKAGILRGAYHFAHPAGSSGAAQAEYFIAHGGGWSKDGRTLPGALDIEYNPSGSECYGMTHGQIVAFVKDFSDTYHKKTSVYPIIYTTTDWWKTCTGNSAEFGKTNPLWLADWSSSIGELPAGWKYATFWQYADKGSLGPGDQDEFNGTYDGLKKIASG</sequence>
<evidence type="ECO:0000256" key="12">
    <source>
        <dbReference type="SAM" id="SignalP"/>
    </source>
</evidence>
<keyword evidence="6" id="KW-0081">Bacteriolytic enzyme</keyword>
<keyword evidence="7 11" id="KW-0378">Hydrolase</keyword>
<keyword evidence="4" id="KW-0964">Secreted</keyword>
<gene>
    <name evidence="13" type="primary">Q6VBI9</name>
</gene>
<dbReference type="PANTHER" id="PTHR34135:SF2">
    <property type="entry name" value="LYSOZYME"/>
    <property type="match status" value="1"/>
</dbReference>
<evidence type="ECO:0000256" key="10">
    <source>
        <dbReference type="ARBA" id="ARBA00055588"/>
    </source>
</evidence>
<evidence type="ECO:0000256" key="3">
    <source>
        <dbReference type="ARBA" id="ARBA00010646"/>
    </source>
</evidence>
<feature type="signal peptide" evidence="12">
    <location>
        <begin position="1"/>
        <end position="18"/>
    </location>
</feature>
<comment type="similarity">
    <text evidence="3 11">Belongs to the glycosyl hydrolase 25 family.</text>
</comment>
<evidence type="ECO:0000256" key="5">
    <source>
        <dbReference type="ARBA" id="ARBA00022529"/>
    </source>
</evidence>
<accession>A0A5K1K7W5</accession>
<evidence type="ECO:0000256" key="11">
    <source>
        <dbReference type="RuleBase" id="RU361176"/>
    </source>
</evidence>
<dbReference type="Pfam" id="PF01183">
    <property type="entry name" value="Glyco_hydro_25"/>
    <property type="match status" value="1"/>
</dbReference>
<reference evidence="13" key="1">
    <citation type="submission" date="2019-10" db="EMBL/GenBank/DDBJ databases">
        <authorList>
            <person name="Nor Muhammad N."/>
        </authorList>
    </citation>
    <scope>NUCLEOTIDE SEQUENCE</scope>
</reference>
<dbReference type="GO" id="GO:0009253">
    <property type="term" value="P:peptidoglycan catabolic process"/>
    <property type="evidence" value="ECO:0007669"/>
    <property type="project" value="InterPro"/>
</dbReference>
<evidence type="ECO:0000256" key="8">
    <source>
        <dbReference type="ARBA" id="ARBA00023157"/>
    </source>
</evidence>
<organism evidence="13">
    <name type="scientific">Ganoderma boninense</name>
    <dbReference type="NCBI Taxonomy" id="34458"/>
    <lineage>
        <taxon>Eukaryota</taxon>
        <taxon>Fungi</taxon>
        <taxon>Dikarya</taxon>
        <taxon>Basidiomycota</taxon>
        <taxon>Agaricomycotina</taxon>
        <taxon>Agaricomycetes</taxon>
        <taxon>Polyporales</taxon>
        <taxon>Polyporaceae</taxon>
        <taxon>Ganoderma</taxon>
    </lineage>
</organism>
<dbReference type="GO" id="GO:0016052">
    <property type="term" value="P:carbohydrate catabolic process"/>
    <property type="evidence" value="ECO:0007669"/>
    <property type="project" value="TreeGrafter"/>
</dbReference>